<comment type="pathway">
    <text evidence="6 13">Amino-sugar metabolism; N-acetylmuramate degradation.</text>
</comment>
<dbReference type="UniPathway" id="UPA00544"/>
<dbReference type="InterPro" id="IPR005488">
    <property type="entry name" value="Etherase_MurQ"/>
</dbReference>
<dbReference type="UniPathway" id="UPA00343"/>
<dbReference type="NCBIfam" id="NF003915">
    <property type="entry name" value="PRK05441.1"/>
    <property type="match status" value="1"/>
</dbReference>
<sequence length="297" mass="30872">MNLGSLVSETRNPQTMDLDCLSTLEMVERFNQQDALVAGAVEKTLPEVALAVDAASESLKAGGRLIYMGAGTSGRLGVLDASECPPTFGVPHGLVIGLIAGGPGALLKAVEGAEDNQQLGEDDLKALDLTANDMVVGLAASGRTPYVIGGLRYARNLGCRTAAISCNPGSAIAQEAEIAISPVVGPEALTGSTRLKSGTAQKLVLNMISTGAMVKLGKVYQNLMVDMKATNIKLVDRACRIVVEATGAARIDAENALKQTDYEVKPAILMILTGVDAQTAFARLAVSDGYLRTALKN</sequence>
<keyword evidence="2 13" id="KW-0456">Lyase</keyword>
<dbReference type="Proteomes" id="UP000078286">
    <property type="component" value="Unassembled WGS sequence"/>
</dbReference>
<dbReference type="NCBIfam" id="NF009222">
    <property type="entry name" value="PRK12570.1"/>
    <property type="match status" value="1"/>
</dbReference>
<dbReference type="FunFam" id="1.10.8.1080:FF:000001">
    <property type="entry name" value="N-acetylmuramic acid 6-phosphate etherase"/>
    <property type="match status" value="1"/>
</dbReference>
<evidence type="ECO:0000256" key="8">
    <source>
        <dbReference type="ARBA" id="ARBA00061234"/>
    </source>
</evidence>
<dbReference type="Gene3D" id="3.40.50.10490">
    <property type="entry name" value="Glucose-6-phosphate isomerase like protein, domain 1"/>
    <property type="match status" value="1"/>
</dbReference>
<dbReference type="InterPro" id="IPR005486">
    <property type="entry name" value="Glucokinase_regulatory_CS"/>
</dbReference>
<dbReference type="CDD" id="cd05007">
    <property type="entry name" value="SIS_Etherase"/>
    <property type="match status" value="1"/>
</dbReference>
<dbReference type="FunFam" id="3.40.50.10490:FF:000014">
    <property type="entry name" value="N-acetylmuramic acid 6-phosphate etherase"/>
    <property type="match status" value="1"/>
</dbReference>
<dbReference type="PANTHER" id="PTHR10088:SF5">
    <property type="entry name" value="N-ACETYLMURAMIC ACID 6-PHOSPHATE ETHERASE"/>
    <property type="match status" value="1"/>
</dbReference>
<protein>
    <recommendedName>
        <fullName evidence="10 13">N-acetylmuramic acid 6-phosphate etherase</fullName>
        <shortName evidence="13">MurNAc-6-P etherase</shortName>
        <ecNumber evidence="9 13">4.2.1.126</ecNumber>
    </recommendedName>
    <alternativeName>
        <fullName evidence="12 13">N-acetylmuramic acid 6-phosphate hydrolase</fullName>
    </alternativeName>
    <alternativeName>
        <fullName evidence="11 13">N-acetylmuramic acid 6-phosphate lyase</fullName>
    </alternativeName>
</protein>
<evidence type="ECO:0000256" key="9">
    <source>
        <dbReference type="ARBA" id="ARBA00067056"/>
    </source>
</evidence>
<evidence type="ECO:0000256" key="1">
    <source>
        <dbReference type="ARBA" id="ARBA00011738"/>
    </source>
</evidence>
<dbReference type="AlphaFoldDB" id="A0A1B7HMV2"/>
<dbReference type="InterPro" id="IPR040190">
    <property type="entry name" value="MURQ/GCKR"/>
</dbReference>
<dbReference type="GO" id="GO:0046348">
    <property type="term" value="P:amino sugar catabolic process"/>
    <property type="evidence" value="ECO:0007669"/>
    <property type="project" value="InterPro"/>
</dbReference>
<comment type="catalytic activity">
    <reaction evidence="5 13">
        <text>N-acetyl-D-muramate 6-phosphate + H2O = N-acetyl-D-glucosamine 6-phosphate + (R)-lactate</text>
        <dbReference type="Rhea" id="RHEA:26410"/>
        <dbReference type="ChEBI" id="CHEBI:15377"/>
        <dbReference type="ChEBI" id="CHEBI:16004"/>
        <dbReference type="ChEBI" id="CHEBI:57513"/>
        <dbReference type="ChEBI" id="CHEBI:58722"/>
        <dbReference type="EC" id="4.2.1.126"/>
    </reaction>
</comment>
<evidence type="ECO:0000313" key="16">
    <source>
        <dbReference type="Proteomes" id="UP000078286"/>
    </source>
</evidence>
<comment type="pathway">
    <text evidence="7 13">Amino-sugar metabolism; 1,6-anhydro-N-acetylmuramate degradation.</text>
</comment>
<dbReference type="GO" id="GO:0097367">
    <property type="term" value="F:carbohydrate derivative binding"/>
    <property type="evidence" value="ECO:0007669"/>
    <property type="project" value="InterPro"/>
</dbReference>
<dbReference type="EMBL" id="LXEO01000032">
    <property type="protein sequence ID" value="OAT16943.1"/>
    <property type="molecule type" value="Genomic_DNA"/>
</dbReference>
<evidence type="ECO:0000256" key="3">
    <source>
        <dbReference type="ARBA" id="ARBA00023277"/>
    </source>
</evidence>
<comment type="caution">
    <text evidence="15">The sequence shown here is derived from an EMBL/GenBank/DDBJ whole genome shotgun (WGS) entry which is preliminary data.</text>
</comment>
<evidence type="ECO:0000256" key="10">
    <source>
        <dbReference type="ARBA" id="ARBA00070061"/>
    </source>
</evidence>
<dbReference type="InterPro" id="IPR046348">
    <property type="entry name" value="SIS_dom_sf"/>
</dbReference>
<dbReference type="GO" id="GO:0009254">
    <property type="term" value="P:peptidoglycan turnover"/>
    <property type="evidence" value="ECO:0007669"/>
    <property type="project" value="UniProtKB-UniRule"/>
</dbReference>
<dbReference type="GO" id="GO:0016803">
    <property type="term" value="F:ether hydrolase activity"/>
    <property type="evidence" value="ECO:0007669"/>
    <property type="project" value="TreeGrafter"/>
</dbReference>
<evidence type="ECO:0000256" key="13">
    <source>
        <dbReference type="HAMAP-Rule" id="MF_00068"/>
    </source>
</evidence>
<feature type="domain" description="SIS" evidence="14">
    <location>
        <begin position="55"/>
        <end position="218"/>
    </location>
</feature>
<dbReference type="PATRIC" id="fig|1354255.3.peg.2515"/>
<name>A0A1B7HMV2_9ENTR</name>
<evidence type="ECO:0000256" key="6">
    <source>
        <dbReference type="ARBA" id="ARBA00060532"/>
    </source>
</evidence>
<evidence type="ECO:0000256" key="4">
    <source>
        <dbReference type="ARBA" id="ARBA00037880"/>
    </source>
</evidence>
<dbReference type="Pfam" id="PF20741">
    <property type="entry name" value="GKRP-like_C"/>
    <property type="match status" value="1"/>
</dbReference>
<dbReference type="RefSeq" id="WP_064555090.1">
    <property type="nucleotide sequence ID" value="NZ_LXEO01000032.1"/>
</dbReference>
<dbReference type="PROSITE" id="PS01272">
    <property type="entry name" value="GCKR"/>
    <property type="match status" value="1"/>
</dbReference>
<dbReference type="SUPFAM" id="SSF53697">
    <property type="entry name" value="SIS domain"/>
    <property type="match status" value="1"/>
</dbReference>
<evidence type="ECO:0000256" key="7">
    <source>
        <dbReference type="ARBA" id="ARBA00060595"/>
    </source>
</evidence>
<comment type="induction">
    <text evidence="13">Induced by MurNAc 6-phosphate that releases the repressor MurR from the DNA. Repressed by MurR in the absence of MurNAc 6-phosphate.</text>
</comment>
<feature type="active site" description="Proton donor" evidence="13">
    <location>
        <position position="83"/>
    </location>
</feature>
<accession>A0A1B7HMV2</accession>
<comment type="pathway">
    <text evidence="4 13">Cell wall biogenesis; peptidoglycan recycling.</text>
</comment>
<evidence type="ECO:0000256" key="2">
    <source>
        <dbReference type="ARBA" id="ARBA00023239"/>
    </source>
</evidence>
<dbReference type="GO" id="GO:0016835">
    <property type="term" value="F:carbon-oxygen lyase activity"/>
    <property type="evidence" value="ECO:0007669"/>
    <property type="project" value="UniProtKB-UniRule"/>
</dbReference>
<dbReference type="Gene3D" id="1.10.8.1080">
    <property type="match status" value="1"/>
</dbReference>
<gene>
    <name evidence="13" type="primary">murQ</name>
    <name evidence="15" type="ORF">M979_2440</name>
</gene>
<reference evidence="15 16" key="1">
    <citation type="submission" date="2016-04" db="EMBL/GenBank/DDBJ databases">
        <title>ATOL: Assembling a taxonomically balanced genome-scale reconstruction of the evolutionary history of the Enterobacteriaceae.</title>
        <authorList>
            <person name="Plunkett G.III."/>
            <person name="Neeno-Eckwall E.C."/>
            <person name="Glasner J.D."/>
            <person name="Perna N.T."/>
        </authorList>
    </citation>
    <scope>NUCLEOTIDE SEQUENCE [LARGE SCALE GENOMIC DNA]</scope>
    <source>
        <strain evidence="15 16">ATCC 51607</strain>
    </source>
</reference>
<dbReference type="UniPathway" id="UPA00342"/>
<organism evidence="15 16">
    <name type="scientific">Buttiauxella noackiae ATCC 51607</name>
    <dbReference type="NCBI Taxonomy" id="1354255"/>
    <lineage>
        <taxon>Bacteria</taxon>
        <taxon>Pseudomonadati</taxon>
        <taxon>Pseudomonadota</taxon>
        <taxon>Gammaproteobacteria</taxon>
        <taxon>Enterobacterales</taxon>
        <taxon>Enterobacteriaceae</taxon>
        <taxon>Buttiauxella</taxon>
    </lineage>
</organism>
<dbReference type="PROSITE" id="PS51464">
    <property type="entry name" value="SIS"/>
    <property type="match status" value="1"/>
</dbReference>
<comment type="similarity">
    <text evidence="8 13">Belongs to the GCKR-like family. MurNAc-6-P etherase subfamily.</text>
</comment>
<keyword evidence="3 13" id="KW-0119">Carbohydrate metabolism</keyword>
<dbReference type="GO" id="GO:0097173">
    <property type="term" value="P:N-acetylmuramic acid catabolic process"/>
    <property type="evidence" value="ECO:0007669"/>
    <property type="project" value="UniProtKB-UniPathway"/>
</dbReference>
<comment type="subunit">
    <text evidence="1 13">Homodimer.</text>
</comment>
<proteinExistence type="evidence at transcript level"/>
<dbReference type="InterPro" id="IPR001347">
    <property type="entry name" value="SIS_dom"/>
</dbReference>
<evidence type="ECO:0000256" key="11">
    <source>
        <dbReference type="ARBA" id="ARBA00077905"/>
    </source>
</evidence>
<dbReference type="HAMAP" id="MF_00068">
    <property type="entry name" value="MurQ"/>
    <property type="match status" value="1"/>
</dbReference>
<comment type="function">
    <text evidence="13">Specifically catalyzes the cleavage of the D-lactyl ether substituent of MurNAc 6-phosphate, producing GlcNAc 6-phosphate and D-lactate. Together with AnmK, is also required for the utilization of anhydro-N-acetylmuramic acid (anhMurNAc) either imported from the medium or derived from its own cell wall murein, and thus plays a role in cell wall recycling.</text>
</comment>
<keyword evidence="16" id="KW-1185">Reference proteome</keyword>
<evidence type="ECO:0000256" key="5">
    <source>
        <dbReference type="ARBA" id="ARBA00051747"/>
    </source>
</evidence>
<comment type="miscellaneous">
    <text evidence="13">A lyase-type mechanism (elimination/hydration) is suggested for the cleavage of the lactyl ether bond of MurNAc 6-phosphate, with the formation of an alpha,beta-unsaturated aldehyde intermediate with (E)-stereochemistry, followed by the syn addition of water to give product.</text>
</comment>
<evidence type="ECO:0000313" key="15">
    <source>
        <dbReference type="EMBL" id="OAT16943.1"/>
    </source>
</evidence>
<evidence type="ECO:0000259" key="14">
    <source>
        <dbReference type="PROSITE" id="PS51464"/>
    </source>
</evidence>
<feature type="active site" evidence="13">
    <location>
        <position position="114"/>
    </location>
</feature>
<dbReference type="NCBIfam" id="TIGR00274">
    <property type="entry name" value="N-acetylmuramic acid 6-phosphate etherase"/>
    <property type="match status" value="1"/>
</dbReference>
<dbReference type="EC" id="4.2.1.126" evidence="9 13"/>
<evidence type="ECO:0000256" key="12">
    <source>
        <dbReference type="ARBA" id="ARBA00084049"/>
    </source>
</evidence>
<dbReference type="Pfam" id="PF22645">
    <property type="entry name" value="GKRP_SIS_N"/>
    <property type="match status" value="1"/>
</dbReference>
<dbReference type="PANTHER" id="PTHR10088">
    <property type="entry name" value="GLUCOKINASE REGULATORY PROTEIN"/>
    <property type="match status" value="1"/>
</dbReference>
<dbReference type="GO" id="GO:0097175">
    <property type="term" value="P:1,6-anhydro-N-acetyl-beta-muramic acid catabolic process"/>
    <property type="evidence" value="ECO:0007669"/>
    <property type="project" value="UniProtKB-UniRule"/>
</dbReference>